<gene>
    <name evidence="1" type="ORF">B7P43_G14229</name>
</gene>
<proteinExistence type="predicted"/>
<dbReference type="EMBL" id="NEVH01005904">
    <property type="protein sequence ID" value="PNF38167.1"/>
    <property type="molecule type" value="Genomic_DNA"/>
</dbReference>
<evidence type="ECO:0008006" key="3">
    <source>
        <dbReference type="Google" id="ProtNLM"/>
    </source>
</evidence>
<dbReference type="AlphaFoldDB" id="A0A2J7RBF1"/>
<dbReference type="Proteomes" id="UP000235965">
    <property type="component" value="Unassembled WGS sequence"/>
</dbReference>
<name>A0A2J7RBF1_9NEOP</name>
<reference evidence="1 2" key="1">
    <citation type="submission" date="2017-12" db="EMBL/GenBank/DDBJ databases">
        <title>Hemimetabolous genomes reveal molecular basis of termite eusociality.</title>
        <authorList>
            <person name="Harrison M.C."/>
            <person name="Jongepier E."/>
            <person name="Robertson H.M."/>
            <person name="Arning N."/>
            <person name="Bitard-Feildel T."/>
            <person name="Chao H."/>
            <person name="Childers C.P."/>
            <person name="Dinh H."/>
            <person name="Doddapaneni H."/>
            <person name="Dugan S."/>
            <person name="Gowin J."/>
            <person name="Greiner C."/>
            <person name="Han Y."/>
            <person name="Hu H."/>
            <person name="Hughes D.S.T."/>
            <person name="Huylmans A.-K."/>
            <person name="Kemena C."/>
            <person name="Kremer L.P.M."/>
            <person name="Lee S.L."/>
            <person name="Lopez-Ezquerra A."/>
            <person name="Mallet L."/>
            <person name="Monroy-Kuhn J.M."/>
            <person name="Moser A."/>
            <person name="Murali S.C."/>
            <person name="Muzny D.M."/>
            <person name="Otani S."/>
            <person name="Piulachs M.-D."/>
            <person name="Poelchau M."/>
            <person name="Qu J."/>
            <person name="Schaub F."/>
            <person name="Wada-Katsumata A."/>
            <person name="Worley K.C."/>
            <person name="Xie Q."/>
            <person name="Ylla G."/>
            <person name="Poulsen M."/>
            <person name="Gibbs R.A."/>
            <person name="Schal C."/>
            <person name="Richards S."/>
            <person name="Belles X."/>
            <person name="Korb J."/>
            <person name="Bornberg-Bauer E."/>
        </authorList>
    </citation>
    <scope>NUCLEOTIDE SEQUENCE [LARGE SCALE GENOMIC DNA]</scope>
    <source>
        <tissue evidence="1">Whole body</tissue>
    </source>
</reference>
<accession>A0A2J7RBF1</accession>
<evidence type="ECO:0000313" key="2">
    <source>
        <dbReference type="Proteomes" id="UP000235965"/>
    </source>
</evidence>
<comment type="caution">
    <text evidence="1">The sequence shown here is derived from an EMBL/GenBank/DDBJ whole genome shotgun (WGS) entry which is preliminary data.</text>
</comment>
<keyword evidence="2" id="KW-1185">Reference proteome</keyword>
<dbReference type="InParanoid" id="A0A2J7RBF1"/>
<protein>
    <recommendedName>
        <fullName evidence="3">Mos1 transposase HTH domain-containing protein</fullName>
    </recommendedName>
</protein>
<dbReference type="InterPro" id="IPR052709">
    <property type="entry name" value="Transposase-MT_Hybrid"/>
</dbReference>
<evidence type="ECO:0000313" key="1">
    <source>
        <dbReference type="EMBL" id="PNF38167.1"/>
    </source>
</evidence>
<feature type="non-terminal residue" evidence="1">
    <location>
        <position position="1"/>
    </location>
</feature>
<dbReference type="PANTHER" id="PTHR46060:SF1">
    <property type="entry name" value="MARINER MOS1 TRANSPOSASE-LIKE PROTEIN"/>
    <property type="match status" value="1"/>
</dbReference>
<dbReference type="PANTHER" id="PTHR46060">
    <property type="entry name" value="MARINER MOS1 TRANSPOSASE-LIKE PROTEIN"/>
    <property type="match status" value="1"/>
</dbReference>
<sequence length="165" mass="19096">LLGDNVDTIKKSIETSKQVDLEVKAEKTKYMLLSRHQNAGQNHDIKIGNRSFENVAQFRYLGTTITDRNLIQEEIQRRLNSGNFIANFFSVYGEALMNRQRVSKWCREFETGRSDVHDQIRSGRPSVVTDEIIPKTDKNIRADRRLTIDELHQQCPDVLITVLHV</sequence>
<organism evidence="1 2">
    <name type="scientific">Cryptotermes secundus</name>
    <dbReference type="NCBI Taxonomy" id="105785"/>
    <lineage>
        <taxon>Eukaryota</taxon>
        <taxon>Metazoa</taxon>
        <taxon>Ecdysozoa</taxon>
        <taxon>Arthropoda</taxon>
        <taxon>Hexapoda</taxon>
        <taxon>Insecta</taxon>
        <taxon>Pterygota</taxon>
        <taxon>Neoptera</taxon>
        <taxon>Polyneoptera</taxon>
        <taxon>Dictyoptera</taxon>
        <taxon>Blattodea</taxon>
        <taxon>Blattoidea</taxon>
        <taxon>Termitoidae</taxon>
        <taxon>Kalotermitidae</taxon>
        <taxon>Cryptotermitinae</taxon>
        <taxon>Cryptotermes</taxon>
    </lineage>
</organism>